<accession>A0AC35TKM2</accession>
<organism evidence="1 2">
    <name type="scientific">Rhabditophanes sp. KR3021</name>
    <dbReference type="NCBI Taxonomy" id="114890"/>
    <lineage>
        <taxon>Eukaryota</taxon>
        <taxon>Metazoa</taxon>
        <taxon>Ecdysozoa</taxon>
        <taxon>Nematoda</taxon>
        <taxon>Chromadorea</taxon>
        <taxon>Rhabditida</taxon>
        <taxon>Tylenchina</taxon>
        <taxon>Panagrolaimomorpha</taxon>
        <taxon>Strongyloidoidea</taxon>
        <taxon>Alloionematidae</taxon>
        <taxon>Rhabditophanes</taxon>
    </lineage>
</organism>
<name>A0AC35TKM2_9BILA</name>
<dbReference type="Proteomes" id="UP000095286">
    <property type="component" value="Unplaced"/>
</dbReference>
<reference evidence="2" key="1">
    <citation type="submission" date="2016-11" db="UniProtKB">
        <authorList>
            <consortium name="WormBaseParasite"/>
        </authorList>
    </citation>
    <scope>IDENTIFICATION</scope>
    <source>
        <strain evidence="2">KR3021</strain>
    </source>
</reference>
<evidence type="ECO:0000313" key="2">
    <source>
        <dbReference type="WBParaSite" id="RSKR_0000157500.1"/>
    </source>
</evidence>
<proteinExistence type="predicted"/>
<sequence length="1437" mass="165545">MEDRPSTSGPYIIQARSSRIKRSEKGDDSSFLGRLVAGDESAMGCTDLYFPYDPSNWSPAHLYRTPQDIILQKISQGGGDGVDRYQIGHSLGINAHIKSGNRKVAGYITDLTTSYPNDIGQFHKMIGKVRSIRYYIKEGEKCGFEDLYDDFKKITGRDCPFKCGDIHKFPSLKLNTLRISDVTLKRMNLVLSRLEEEKVVVTYFRLMKFIHEKEAEAGYQYQMDKKSIIKILVCLERSNLVKITESTVKQNETEVNVKCVCHRDIVDKNDPLIAEAIAKMIRQYAVESRIFPTGQLRNPIPVDDRGTEDPHKKELRLNALQRKKIKRAAARESLGKSGVVAKKRKVTKRTSESTSTAEDDGDKMDVDEGTSETMKTNEVPEIKRVFVSPFNFLCLQGKFMKLALLHELLFHFSRCHKEGKTTFQDRFTTVTLPNVNAVKGSEDMDLDESLKLSSNPRKKDSKVSNIMVPTTPFEKIPLIDTENELFKFVPCLAKMPDTPHGWFAFADLMKILPLALIVFIAKIKKDEPILMEYLEDPVKRFIPYADLPPIFRRSIIPEKKLYKFMEYQILLLASMGLVTLSQSTDENYSKYASRMYYLAKVKSVRDTSTSAPSYMKTPNDISEFDRFVHILDSLQNIRRFWDHLRAIALSTPFSFKKLIEPNEEICSRQFSIGCIDKEKYSRPVTHHDDEFIYDEAGNGCGGFHPSLYVNLKRHWDINTGPNDIFRWVVSQVQESGETNKSFVEEHVKKLHYGWNSCIHFLLPSEVNNYKSKGSNKDDYLRRPIIRKISTGQNYHKKIKSTPNQTINDEDSLQTPRVFRNVKGKRKLDEKDINVVKDRTYLRVRFSKREKDVLIMIRAVCYFLNPIYRIWISPPLLRDTMHSYVPDSQTKTIQNLFSAGAREMNKAAVRVEFYKMVEQLKTFISMNEIRDRMNDELKSTPKSGGAVFYDHFFTTAFAEAYNLLYNEDTGCPRSHQSDEEFFKYFENHNVYKFEVAKVGKENSVPKKEPATLDEIQFEISFIIMISSLVHDSVEEWTTEASNIEKLAYSLVKSHLTDVVIRLKKEGIILKPRFAQDPTKKDLIVSSGQMAILSTFFRHTFSHKYHVDIVKQVKDEYQKICETKDCTASYTPGSLALIADLMEAKGMHSSVTIGTNFNKFVDNEENLTIGSALKRNKGLESSNLLIDDFILKYTDIPRLGFVPAEIEAIFEKKIQKVLESDLVSIVDEDIVKGYDEILKGKLMNVIAQLKEKTLLGLTTEEFSTIVNLDYEATEKLLNEMVEKNHLFICGFDTRRYVLMEHAKNWVVTNNENVCFMMRPWLNSKGEINFSIVKWMAESLLFKLFESPVISMEQLESNYSSILRPHLVFELIEYLEAAEIVTMNRVIKKTGKILDPFSRTPEFGAKFEIKILHNALTRFSQISHNESIKPLFSKDVYVYF</sequence>
<dbReference type="WBParaSite" id="RSKR_0000157500.1">
    <property type="protein sequence ID" value="RSKR_0000157500.1"/>
    <property type="gene ID" value="RSKR_0000157500"/>
</dbReference>
<evidence type="ECO:0000313" key="1">
    <source>
        <dbReference type="Proteomes" id="UP000095286"/>
    </source>
</evidence>
<protein>
    <submittedName>
        <fullName evidence="2">ULP_PROTEASE domain-containing protein</fullName>
    </submittedName>
</protein>